<dbReference type="RefSeq" id="WP_204601608.1">
    <property type="nucleotide sequence ID" value="NZ_JBHSED010000058.1"/>
</dbReference>
<sequence length="343" mass="37806">MNKVLKSITVSSLVASLFFSLNTLAYASDGKQEEKSLYARSADERRALPHNEKVKELIALGNTQEEAEYYATLDDNIHNAEKNNVVLELDNVSEITNREIFANPRAFKNKVLNLDPAALKATLKTPVFKQGMDDIVKLMDKYPRQSEYVVQYEDGSSVTARTYPGDFTPENNIEEQTVKPQGYAEHDFYFGAKCNGNGPGTCSNVTAEWTFTSAAGYSRAAILGLTYSTTRTVLSPYVDKWVSTVGSYTPGATSYGIVTVSAPSPNTKTTGVWLTTDDDFYGEHYSQAQGIYTASVTGSISASYTFGFFSLGLSINGGASWSQYIMVRVYAYQDMKAIAAYYR</sequence>
<evidence type="ECO:0000313" key="3">
    <source>
        <dbReference type="Proteomes" id="UP001595755"/>
    </source>
</evidence>
<feature type="chain" id="PRO_5045062449" evidence="1">
    <location>
        <begin position="28"/>
        <end position="343"/>
    </location>
</feature>
<evidence type="ECO:0000256" key="1">
    <source>
        <dbReference type="SAM" id="SignalP"/>
    </source>
</evidence>
<organism evidence="2 3">
    <name type="scientific">Cohnella boryungensis</name>
    <dbReference type="NCBI Taxonomy" id="768479"/>
    <lineage>
        <taxon>Bacteria</taxon>
        <taxon>Bacillati</taxon>
        <taxon>Bacillota</taxon>
        <taxon>Bacilli</taxon>
        <taxon>Bacillales</taxon>
        <taxon>Paenibacillaceae</taxon>
        <taxon>Cohnella</taxon>
    </lineage>
</organism>
<evidence type="ECO:0000313" key="2">
    <source>
        <dbReference type="EMBL" id="MFC4306323.1"/>
    </source>
</evidence>
<protein>
    <submittedName>
        <fullName evidence="2">Uncharacterized protein</fullName>
    </submittedName>
</protein>
<keyword evidence="1" id="KW-0732">Signal</keyword>
<dbReference type="EMBL" id="JBHSED010000058">
    <property type="protein sequence ID" value="MFC4306323.1"/>
    <property type="molecule type" value="Genomic_DNA"/>
</dbReference>
<gene>
    <name evidence="2" type="ORF">ACFO1S_23135</name>
</gene>
<comment type="caution">
    <text evidence="2">The sequence shown here is derived from an EMBL/GenBank/DDBJ whole genome shotgun (WGS) entry which is preliminary data.</text>
</comment>
<name>A0ABV8SI63_9BACL</name>
<dbReference type="Proteomes" id="UP001595755">
    <property type="component" value="Unassembled WGS sequence"/>
</dbReference>
<feature type="signal peptide" evidence="1">
    <location>
        <begin position="1"/>
        <end position="27"/>
    </location>
</feature>
<accession>A0ABV8SI63</accession>
<proteinExistence type="predicted"/>
<reference evidence="3" key="1">
    <citation type="journal article" date="2019" name="Int. J. Syst. Evol. Microbiol.">
        <title>The Global Catalogue of Microorganisms (GCM) 10K type strain sequencing project: providing services to taxonomists for standard genome sequencing and annotation.</title>
        <authorList>
            <consortium name="The Broad Institute Genomics Platform"/>
            <consortium name="The Broad Institute Genome Sequencing Center for Infectious Disease"/>
            <person name="Wu L."/>
            <person name="Ma J."/>
        </authorList>
    </citation>
    <scope>NUCLEOTIDE SEQUENCE [LARGE SCALE GENOMIC DNA]</scope>
    <source>
        <strain evidence="3">CGMCC 4.1641</strain>
    </source>
</reference>
<keyword evidence="3" id="KW-1185">Reference proteome</keyword>